<dbReference type="Pfam" id="PF08386">
    <property type="entry name" value="Abhydrolase_4"/>
    <property type="match status" value="1"/>
</dbReference>
<evidence type="ECO:0000259" key="1">
    <source>
        <dbReference type="Pfam" id="PF08386"/>
    </source>
</evidence>
<keyword evidence="2" id="KW-0378">Hydrolase</keyword>
<dbReference type="InterPro" id="IPR013595">
    <property type="entry name" value="Pept_S33_TAP-like_C"/>
</dbReference>
<protein>
    <submittedName>
        <fullName evidence="2">Alpha/beta hydrolase</fullName>
    </submittedName>
</protein>
<reference evidence="2 3" key="1">
    <citation type="submission" date="2021-08" db="EMBL/GenBank/DDBJ databases">
        <title>Draft Genome Sequence of Phanerochaete sordida strain YK-624.</title>
        <authorList>
            <person name="Mori T."/>
            <person name="Dohra H."/>
            <person name="Suzuki T."/>
            <person name="Kawagishi H."/>
            <person name="Hirai H."/>
        </authorList>
    </citation>
    <scope>NUCLEOTIDE SEQUENCE [LARGE SCALE GENOMIC DNA]</scope>
    <source>
        <strain evidence="2 3">YK-624</strain>
    </source>
</reference>
<comment type="caution">
    <text evidence="2">The sequence shown here is derived from an EMBL/GenBank/DDBJ whole genome shotgun (WGS) entry which is preliminary data.</text>
</comment>
<sequence>MVPLYYSDPSAGEAQIAVMMSPSNYSRDDPNYLGSILFNPGKLIIIPASGVGYLQQFGAYFREIIGPAYDLVGFDPRATGNTTPTLAIWHSSTEALQFYSDFEQNFNSSHEAFGIGFAQEQVFGKLAEERIANVSQAVSTPAVAMDMLSIVRAFGFEKVNYWGVSYVVSPRSAGMVLMYQTGMGRYLARPSQRCSRRTWDASSSTVSQTRMSGTLVRVSTQSLSSTDAALESIYSACLAAGPSLCAIYENSTALIHARVHKLVMSLRTNPIPVVSDAPGVPTLFGVVDYGVIVQQLLETLYNPYTTWPTAADALVQLEQGNATAVWASSMMAMFKGLGGAPPGPFKGPLDAKTAIECGDILGRVNVTFEQAHEQYEAAVNVSARFAPYWYPTGAGMCNGWKMRSRDTFNGSFITNTSTPILMISNTYDPVCPLASARNMSAGFGGSVLLQQNSTGHTSLSGFSTCTANAIHAYFNDGTLPRPGTICQPDTQIFQPSNFSSAAQRDDHGGYTFYEAVRGIAERGYPLGR</sequence>
<dbReference type="Proteomes" id="UP000703269">
    <property type="component" value="Unassembled WGS sequence"/>
</dbReference>
<proteinExistence type="predicted"/>
<evidence type="ECO:0000313" key="3">
    <source>
        <dbReference type="Proteomes" id="UP000703269"/>
    </source>
</evidence>
<dbReference type="AlphaFoldDB" id="A0A9P3GM60"/>
<organism evidence="2 3">
    <name type="scientific">Phanerochaete sordida</name>
    <dbReference type="NCBI Taxonomy" id="48140"/>
    <lineage>
        <taxon>Eukaryota</taxon>
        <taxon>Fungi</taxon>
        <taxon>Dikarya</taxon>
        <taxon>Basidiomycota</taxon>
        <taxon>Agaricomycotina</taxon>
        <taxon>Agaricomycetes</taxon>
        <taxon>Polyporales</taxon>
        <taxon>Phanerochaetaceae</taxon>
        <taxon>Phanerochaete</taxon>
    </lineage>
</organism>
<dbReference type="EMBL" id="BPQB01000054">
    <property type="protein sequence ID" value="GJE95989.1"/>
    <property type="molecule type" value="Genomic_DNA"/>
</dbReference>
<keyword evidence="3" id="KW-1185">Reference proteome</keyword>
<name>A0A9P3GM60_9APHY</name>
<accession>A0A9P3GM60</accession>
<dbReference type="InterPro" id="IPR029058">
    <property type="entry name" value="AB_hydrolase_fold"/>
</dbReference>
<dbReference type="OrthoDB" id="425534at2759"/>
<dbReference type="SUPFAM" id="SSF53474">
    <property type="entry name" value="alpha/beta-Hydrolases"/>
    <property type="match status" value="1"/>
</dbReference>
<feature type="domain" description="Peptidase S33 tripeptidyl aminopeptidase-like C-terminal" evidence="1">
    <location>
        <begin position="385"/>
        <end position="486"/>
    </location>
</feature>
<dbReference type="GO" id="GO:0016787">
    <property type="term" value="F:hydrolase activity"/>
    <property type="evidence" value="ECO:0007669"/>
    <property type="project" value="UniProtKB-KW"/>
</dbReference>
<gene>
    <name evidence="2" type="ORF">PsYK624_121820</name>
</gene>
<evidence type="ECO:0000313" key="2">
    <source>
        <dbReference type="EMBL" id="GJE95989.1"/>
    </source>
</evidence>